<evidence type="ECO:0000313" key="2">
    <source>
        <dbReference type="EMBL" id="TWU59395.1"/>
    </source>
</evidence>
<feature type="domain" description="Thioredoxin" evidence="1">
    <location>
        <begin position="28"/>
        <end position="187"/>
    </location>
</feature>
<dbReference type="InterPro" id="IPR013766">
    <property type="entry name" value="Thioredoxin_domain"/>
</dbReference>
<evidence type="ECO:0000259" key="1">
    <source>
        <dbReference type="PROSITE" id="PS51352"/>
    </source>
</evidence>
<dbReference type="GO" id="GO:0016209">
    <property type="term" value="F:antioxidant activity"/>
    <property type="evidence" value="ECO:0007669"/>
    <property type="project" value="InterPro"/>
</dbReference>
<dbReference type="EMBL" id="SJPW01000002">
    <property type="protein sequence ID" value="TWU59395.1"/>
    <property type="molecule type" value="Genomic_DNA"/>
</dbReference>
<dbReference type="Pfam" id="PF00578">
    <property type="entry name" value="AhpC-TSA"/>
    <property type="match status" value="1"/>
</dbReference>
<dbReference type="PANTHER" id="PTHR42852">
    <property type="entry name" value="THIOL:DISULFIDE INTERCHANGE PROTEIN DSBE"/>
    <property type="match status" value="1"/>
</dbReference>
<reference evidence="2 3" key="1">
    <citation type="submission" date="2019-02" db="EMBL/GenBank/DDBJ databases">
        <title>Deep-cultivation of Planctomycetes and their phenomic and genomic characterization uncovers novel biology.</title>
        <authorList>
            <person name="Wiegand S."/>
            <person name="Jogler M."/>
            <person name="Boedeker C."/>
            <person name="Pinto D."/>
            <person name="Vollmers J."/>
            <person name="Rivas-Marin E."/>
            <person name="Kohn T."/>
            <person name="Peeters S.H."/>
            <person name="Heuer A."/>
            <person name="Rast P."/>
            <person name="Oberbeckmann S."/>
            <person name="Bunk B."/>
            <person name="Jeske O."/>
            <person name="Meyerdierks A."/>
            <person name="Storesund J.E."/>
            <person name="Kallscheuer N."/>
            <person name="Luecker S."/>
            <person name="Lage O.M."/>
            <person name="Pohl T."/>
            <person name="Merkel B.J."/>
            <person name="Hornburger P."/>
            <person name="Mueller R.-W."/>
            <person name="Bruemmer F."/>
            <person name="Labrenz M."/>
            <person name="Spormann A.M."/>
            <person name="Op Den Camp H."/>
            <person name="Overmann J."/>
            <person name="Amann R."/>
            <person name="Jetten M.S.M."/>
            <person name="Mascher T."/>
            <person name="Medema M.H."/>
            <person name="Devos D.P."/>
            <person name="Kaster A.-K."/>
            <person name="Ovreas L."/>
            <person name="Rohde M."/>
            <person name="Galperin M.Y."/>
            <person name="Jogler C."/>
        </authorList>
    </citation>
    <scope>NUCLEOTIDE SEQUENCE [LARGE SCALE GENOMIC DNA]</scope>
    <source>
        <strain evidence="2 3">Poly51</strain>
    </source>
</reference>
<sequence length="337" mass="37196">MIRSLFSLAVLISAIQGIPQRVALGQDEKPGLRLPSDPRAWINSSPISVDAMRGKAIVLYFFEEGCPRCREKWPDILAAAQANQKEPVMLIAVNSGSSPEQVARYVKQQRIHVPVIMDVDRSLERMAGVNEVSLQNIWQARVIDPDGKVRRADGGDIPGTLQAASAGASWNVDPSDIPSEVMDTWRQVEFGDYASASKMVTRLTRDRRPAAKAAGEKLMSYVQQKIDTLAADAKQAEQSEDPWHAFQVYETLKGQFAGYSLPESVEQNWSKLKNDESVQTQLDAMKLWQIAQKSIQSGRTTPARVNAMMEKIIEKYPGTEAATSAQEVLGPAVPEGF</sequence>
<dbReference type="OrthoDB" id="209808at2"/>
<dbReference type="RefSeq" id="WP_146456972.1">
    <property type="nucleotide sequence ID" value="NZ_SJPW01000002.1"/>
</dbReference>
<keyword evidence="3" id="KW-1185">Reference proteome</keyword>
<accession>A0A5C6FDA0</accession>
<gene>
    <name evidence="2" type="primary">resA_3</name>
    <name evidence="2" type="ORF">Poly51_21830</name>
</gene>
<dbReference type="Proteomes" id="UP000318288">
    <property type="component" value="Unassembled WGS sequence"/>
</dbReference>
<protein>
    <submittedName>
        <fullName evidence="2">Thiol-disulfide oxidoreductase ResA</fullName>
    </submittedName>
</protein>
<dbReference type="Gene3D" id="3.40.30.10">
    <property type="entry name" value="Glutaredoxin"/>
    <property type="match status" value="1"/>
</dbReference>
<dbReference type="GO" id="GO:0016491">
    <property type="term" value="F:oxidoreductase activity"/>
    <property type="evidence" value="ECO:0007669"/>
    <property type="project" value="InterPro"/>
</dbReference>
<dbReference type="SUPFAM" id="SSF52833">
    <property type="entry name" value="Thioredoxin-like"/>
    <property type="match status" value="1"/>
</dbReference>
<dbReference type="AlphaFoldDB" id="A0A5C6FDA0"/>
<evidence type="ECO:0000313" key="3">
    <source>
        <dbReference type="Proteomes" id="UP000318288"/>
    </source>
</evidence>
<proteinExistence type="predicted"/>
<comment type="caution">
    <text evidence="2">The sequence shown here is derived from an EMBL/GenBank/DDBJ whole genome shotgun (WGS) entry which is preliminary data.</text>
</comment>
<dbReference type="InterPro" id="IPR050553">
    <property type="entry name" value="Thioredoxin_ResA/DsbE_sf"/>
</dbReference>
<dbReference type="PROSITE" id="PS51352">
    <property type="entry name" value="THIOREDOXIN_2"/>
    <property type="match status" value="1"/>
</dbReference>
<dbReference type="InterPro" id="IPR000866">
    <property type="entry name" value="AhpC/TSA"/>
</dbReference>
<name>A0A5C6FDA0_9BACT</name>
<organism evidence="2 3">
    <name type="scientific">Rubripirellula tenax</name>
    <dbReference type="NCBI Taxonomy" id="2528015"/>
    <lineage>
        <taxon>Bacteria</taxon>
        <taxon>Pseudomonadati</taxon>
        <taxon>Planctomycetota</taxon>
        <taxon>Planctomycetia</taxon>
        <taxon>Pirellulales</taxon>
        <taxon>Pirellulaceae</taxon>
        <taxon>Rubripirellula</taxon>
    </lineage>
</organism>
<dbReference type="PANTHER" id="PTHR42852:SF17">
    <property type="entry name" value="THIOREDOXIN-LIKE PROTEIN HI_1115"/>
    <property type="match status" value="1"/>
</dbReference>
<dbReference type="CDD" id="cd02966">
    <property type="entry name" value="TlpA_like_family"/>
    <property type="match status" value="1"/>
</dbReference>
<dbReference type="InterPro" id="IPR036249">
    <property type="entry name" value="Thioredoxin-like_sf"/>
</dbReference>